<protein>
    <recommendedName>
        <fullName evidence="5">Paraoxonase</fullName>
        <ecNumber evidence="5">3.1.1.2</ecNumber>
    </recommendedName>
</protein>
<keyword evidence="4 5" id="KW-0325">Glycoprotein</keyword>
<dbReference type="Proteomes" id="UP001652625">
    <property type="component" value="Chromosome 01"/>
</dbReference>
<sequence>MINFKSIVVTVLSAILIPKIYLWLTSNAVGVQFYNVYPGMCKSIPGIVCGSEKITVTSDGLAFFTSGMKGASNCDHRYLHGRIYLFDFKDPEKGATELFLKSNSILPSSFSPHGMDLFEDLKNNLIKLLVINHANHSESVEVFIFKRSEPSYLDHVKTLTDKKFVCLNDIAVINENIFYVTNYLKYCQYNEFASLLFEIGLKMPTSNIVYYNEGSTLVAADGYSSLNGIAISKDFSIVFVSSTANNTLSVFKREAKSGKLLLHNAIDISYSPDNVYIDHQTGFLYVAVLKKPLHFFLAVRNLTLNTGTGIKIVPDSNQWKNADVTEVFHDNGQLIQSASMIVFYKNQYLIGSVYNTLVYCRTDNI</sequence>
<dbReference type="InterPro" id="IPR051288">
    <property type="entry name" value="Serum_paraoxonase/arylesterase"/>
</dbReference>
<dbReference type="InterPro" id="IPR011042">
    <property type="entry name" value="6-blade_b-propeller_TolB-like"/>
</dbReference>
<comment type="catalytic activity">
    <reaction evidence="5">
        <text>a phenyl acetate + H2O = a phenol + acetate + H(+)</text>
        <dbReference type="Rhea" id="RHEA:17309"/>
        <dbReference type="ChEBI" id="CHEBI:15377"/>
        <dbReference type="ChEBI" id="CHEBI:15378"/>
        <dbReference type="ChEBI" id="CHEBI:30089"/>
        <dbReference type="ChEBI" id="CHEBI:33853"/>
        <dbReference type="ChEBI" id="CHEBI:140310"/>
        <dbReference type="EC" id="3.1.1.2"/>
    </reaction>
</comment>
<dbReference type="GeneID" id="100211341"/>
<accession>A0ABM4B7B9</accession>
<evidence type="ECO:0000256" key="1">
    <source>
        <dbReference type="ARBA" id="ARBA00008595"/>
    </source>
</evidence>
<keyword evidence="5" id="KW-0479">Metal-binding</keyword>
<evidence type="ECO:0000313" key="8">
    <source>
        <dbReference type="RefSeq" id="XP_065644753.1"/>
    </source>
</evidence>
<keyword evidence="3 5" id="KW-1015">Disulfide bond</keyword>
<keyword evidence="6" id="KW-0472">Membrane</keyword>
<keyword evidence="2 5" id="KW-0378">Hydrolase</keyword>
<dbReference type="PRINTS" id="PR01785">
    <property type="entry name" value="PARAOXONASE"/>
</dbReference>
<gene>
    <name evidence="8" type="primary">LOC100211341</name>
</gene>
<dbReference type="Pfam" id="PF01731">
    <property type="entry name" value="Arylesterase"/>
    <property type="match status" value="1"/>
</dbReference>
<evidence type="ECO:0000256" key="4">
    <source>
        <dbReference type="ARBA" id="ARBA00023180"/>
    </source>
</evidence>
<evidence type="ECO:0000313" key="7">
    <source>
        <dbReference type="Proteomes" id="UP001652625"/>
    </source>
</evidence>
<evidence type="ECO:0000256" key="6">
    <source>
        <dbReference type="SAM" id="Phobius"/>
    </source>
</evidence>
<dbReference type="PANTHER" id="PTHR11799:SF12">
    <property type="entry name" value="PARAOXONASE-RELATED"/>
    <property type="match status" value="1"/>
</dbReference>
<keyword evidence="6" id="KW-0812">Transmembrane</keyword>
<dbReference type="EC" id="3.1.1.2" evidence="5"/>
<evidence type="ECO:0000256" key="5">
    <source>
        <dbReference type="RuleBase" id="RU368025"/>
    </source>
</evidence>
<reference evidence="8" key="2">
    <citation type="submission" date="2025-08" db="UniProtKB">
        <authorList>
            <consortium name="RefSeq"/>
        </authorList>
    </citation>
    <scope>IDENTIFICATION</scope>
</reference>
<dbReference type="SUPFAM" id="SSF63829">
    <property type="entry name" value="Calcium-dependent phosphotriesterase"/>
    <property type="match status" value="1"/>
</dbReference>
<proteinExistence type="inferred from homology"/>
<keyword evidence="5" id="KW-0106">Calcium</keyword>
<evidence type="ECO:0000256" key="3">
    <source>
        <dbReference type="ARBA" id="ARBA00023157"/>
    </source>
</evidence>
<keyword evidence="7" id="KW-1185">Reference proteome</keyword>
<evidence type="ECO:0000256" key="2">
    <source>
        <dbReference type="ARBA" id="ARBA00022801"/>
    </source>
</evidence>
<organism evidence="7 8">
    <name type="scientific">Hydra vulgaris</name>
    <name type="common">Hydra</name>
    <name type="synonym">Hydra attenuata</name>
    <dbReference type="NCBI Taxonomy" id="6087"/>
    <lineage>
        <taxon>Eukaryota</taxon>
        <taxon>Metazoa</taxon>
        <taxon>Cnidaria</taxon>
        <taxon>Hydrozoa</taxon>
        <taxon>Hydroidolina</taxon>
        <taxon>Anthoathecata</taxon>
        <taxon>Aplanulata</taxon>
        <taxon>Hydridae</taxon>
        <taxon>Hydra</taxon>
    </lineage>
</organism>
<dbReference type="RefSeq" id="XP_065644753.1">
    <property type="nucleotide sequence ID" value="XM_065788681.1"/>
</dbReference>
<comment type="similarity">
    <text evidence="1 5">Belongs to the paraoxonase family.</text>
</comment>
<comment type="cofactor">
    <cofactor evidence="5">
        <name>Ca(2+)</name>
        <dbReference type="ChEBI" id="CHEBI:29108"/>
    </cofactor>
    <text evidence="5">Binds 2 calcium ions per subunit.</text>
</comment>
<keyword evidence="6" id="KW-1133">Transmembrane helix</keyword>
<dbReference type="Gene3D" id="2.120.10.30">
    <property type="entry name" value="TolB, C-terminal domain"/>
    <property type="match status" value="1"/>
</dbReference>
<name>A0ABM4B7B9_HYDVU</name>
<dbReference type="InterPro" id="IPR002640">
    <property type="entry name" value="Arylesterase"/>
</dbReference>
<dbReference type="PANTHER" id="PTHR11799">
    <property type="entry name" value="PARAOXONASE"/>
    <property type="match status" value="1"/>
</dbReference>
<reference evidence="7" key="1">
    <citation type="submission" date="2025-05" db="UniProtKB">
        <authorList>
            <consortium name="RefSeq"/>
        </authorList>
    </citation>
    <scope>NUCLEOTIDE SEQUENCE [LARGE SCALE GENOMIC DNA]</scope>
</reference>
<feature type="transmembrane region" description="Helical" evidence="6">
    <location>
        <begin position="7"/>
        <end position="24"/>
    </location>
</feature>